<dbReference type="Pfam" id="PF00593">
    <property type="entry name" value="TonB_dep_Rec_b-barrel"/>
    <property type="match status" value="1"/>
</dbReference>
<evidence type="ECO:0000256" key="1">
    <source>
        <dbReference type="ARBA" id="ARBA00004571"/>
    </source>
</evidence>
<dbReference type="InterPro" id="IPR036942">
    <property type="entry name" value="Beta-barrel_TonB_sf"/>
</dbReference>
<dbReference type="Gene3D" id="2.170.130.10">
    <property type="entry name" value="TonB-dependent receptor, plug domain"/>
    <property type="match status" value="1"/>
</dbReference>
<comment type="caution">
    <text evidence="14">The sequence shown here is derived from an EMBL/GenBank/DDBJ whole genome shotgun (WGS) entry which is preliminary data.</text>
</comment>
<evidence type="ECO:0000313" key="15">
    <source>
        <dbReference type="Proteomes" id="UP000704068"/>
    </source>
</evidence>
<evidence type="ECO:0000259" key="12">
    <source>
        <dbReference type="Pfam" id="PF00593"/>
    </source>
</evidence>
<dbReference type="GO" id="GO:0009279">
    <property type="term" value="C:cell outer membrane"/>
    <property type="evidence" value="ECO:0007669"/>
    <property type="project" value="UniProtKB-SubCell"/>
</dbReference>
<evidence type="ECO:0000256" key="5">
    <source>
        <dbReference type="ARBA" id="ARBA00022729"/>
    </source>
</evidence>
<evidence type="ECO:0000256" key="8">
    <source>
        <dbReference type="ARBA" id="ARBA00023170"/>
    </source>
</evidence>
<comment type="subcellular location">
    <subcellularLocation>
        <location evidence="1 10">Cell outer membrane</location>
        <topology evidence="1 10">Multi-pass membrane protein</topology>
    </subcellularLocation>
</comment>
<sequence length="687" mass="76474">MKSLPVRSKEVVTFHSFARKGYALFSALQKEVRIGVLSAATLTTAAPCLAHALAAPANLDAAAADSLIAGDASLKEALVSASRAPMAAQVAARQVISLTKEDLQSAGATTVNDVLKLAVGIDVRQRGGFGLQTDISIDGGTFDQITLLVNGISINNPQTGHNAADFPLNLADIERIEILEGAASRLFGSQAFSGAINIITRTGGDKLRLALSGGSYGYLAAEGRGALHGDKWATSLSGSFQRGDGAIRNGDFKGGKFFWQGRYEDAAVRADVQAGTTFNDFGANTFYSGAFPNQWEATRRHFVSATMSTKGQLHLAPSVAWLRNYDHFQLIRDTHKYENFNRSDVYTVGINAWMQWRLGRTAFGAELRHEELFSTNLGRPMDSLHFFTVPAYDNIYYTKHDYRTNVSFFAEHSLIFKHWTLSAGLLAQHNSGIGRSFKLYPGVDLSYRPAEGWQLFASWNKSLRLPTFTDLYYKSPTQEGNIGLQAEEINAFRLGGSYTAAAFQVDVRAFYNRGANMIDWVMFSATDKFHATNFRLDNFGFNCRLLFNAAELFGPRQPLQQFSIAYAHIHQNRKDDQAYFKSNYAMEYLRHQFIVQLRHRIFGPLSADWNFRLTNRVGQYLVYRQAKSTGILQPYGTQGILDCKISWKGKRYDVFADLSNLTGTHYYDVGNVEQPGFLFRIGAVWRL</sequence>
<comment type="similarity">
    <text evidence="10 11">Belongs to the TonB-dependent receptor family.</text>
</comment>
<evidence type="ECO:0000256" key="4">
    <source>
        <dbReference type="ARBA" id="ARBA00022692"/>
    </source>
</evidence>
<keyword evidence="3 10" id="KW-1134">Transmembrane beta strand</keyword>
<dbReference type="PROSITE" id="PS52016">
    <property type="entry name" value="TONB_DEPENDENT_REC_3"/>
    <property type="match status" value="1"/>
</dbReference>
<evidence type="ECO:0000256" key="9">
    <source>
        <dbReference type="ARBA" id="ARBA00023237"/>
    </source>
</evidence>
<evidence type="ECO:0000256" key="11">
    <source>
        <dbReference type="RuleBase" id="RU003357"/>
    </source>
</evidence>
<dbReference type="SUPFAM" id="SSF56935">
    <property type="entry name" value="Porins"/>
    <property type="match status" value="1"/>
</dbReference>
<evidence type="ECO:0000259" key="13">
    <source>
        <dbReference type="Pfam" id="PF07715"/>
    </source>
</evidence>
<feature type="domain" description="TonB-dependent receptor plug" evidence="13">
    <location>
        <begin position="92"/>
        <end position="195"/>
    </location>
</feature>
<dbReference type="EMBL" id="JABZGR010000028">
    <property type="protein sequence ID" value="MBF0970892.1"/>
    <property type="molecule type" value="Genomic_DNA"/>
</dbReference>
<evidence type="ECO:0000256" key="2">
    <source>
        <dbReference type="ARBA" id="ARBA00022448"/>
    </source>
</evidence>
<keyword evidence="5" id="KW-0732">Signal</keyword>
<dbReference type="Pfam" id="PF07715">
    <property type="entry name" value="Plug"/>
    <property type="match status" value="1"/>
</dbReference>
<dbReference type="PANTHER" id="PTHR30069">
    <property type="entry name" value="TONB-DEPENDENT OUTER MEMBRANE RECEPTOR"/>
    <property type="match status" value="1"/>
</dbReference>
<evidence type="ECO:0000256" key="3">
    <source>
        <dbReference type="ARBA" id="ARBA00022452"/>
    </source>
</evidence>
<dbReference type="AlphaFoldDB" id="A0A929RX19"/>
<evidence type="ECO:0000256" key="6">
    <source>
        <dbReference type="ARBA" id="ARBA00023077"/>
    </source>
</evidence>
<dbReference type="PANTHER" id="PTHR30069:SF29">
    <property type="entry name" value="HEMOGLOBIN AND HEMOGLOBIN-HAPTOGLOBIN-BINDING PROTEIN 1-RELATED"/>
    <property type="match status" value="1"/>
</dbReference>
<protein>
    <submittedName>
        <fullName evidence="14">TonB-dependent receptor</fullName>
    </submittedName>
</protein>
<gene>
    <name evidence="14" type="ORF">HXK21_07625</name>
</gene>
<keyword evidence="7 10" id="KW-0472">Membrane</keyword>
<dbReference type="GO" id="GO:0044718">
    <property type="term" value="P:siderophore transmembrane transport"/>
    <property type="evidence" value="ECO:0007669"/>
    <property type="project" value="TreeGrafter"/>
</dbReference>
<keyword evidence="8 14" id="KW-0675">Receptor</keyword>
<keyword evidence="4 10" id="KW-0812">Transmembrane</keyword>
<keyword evidence="9 10" id="KW-0998">Cell outer membrane</keyword>
<dbReference type="Proteomes" id="UP000704068">
    <property type="component" value="Unassembled WGS sequence"/>
</dbReference>
<evidence type="ECO:0000313" key="14">
    <source>
        <dbReference type="EMBL" id="MBF0970892.1"/>
    </source>
</evidence>
<accession>A0A929RX19</accession>
<organism evidence="14 15">
    <name type="scientific">Alloprevotella tannerae</name>
    <dbReference type="NCBI Taxonomy" id="76122"/>
    <lineage>
        <taxon>Bacteria</taxon>
        <taxon>Pseudomonadati</taxon>
        <taxon>Bacteroidota</taxon>
        <taxon>Bacteroidia</taxon>
        <taxon>Bacteroidales</taxon>
        <taxon>Prevotellaceae</taxon>
        <taxon>Alloprevotella</taxon>
    </lineage>
</organism>
<keyword evidence="6 11" id="KW-0798">TonB box</keyword>
<dbReference type="InterPro" id="IPR039426">
    <property type="entry name" value="TonB-dep_rcpt-like"/>
</dbReference>
<reference evidence="14" key="1">
    <citation type="submission" date="2020-04" db="EMBL/GenBank/DDBJ databases">
        <title>Deep metagenomics examines the oral microbiome during advanced dental caries in children, revealing novel taxa and co-occurrences with host molecules.</title>
        <authorList>
            <person name="Baker J.L."/>
            <person name="Morton J.T."/>
            <person name="Dinis M."/>
            <person name="Alvarez R."/>
            <person name="Tran N.C."/>
            <person name="Knight R."/>
            <person name="Edlund A."/>
        </authorList>
    </citation>
    <scope>NUCLEOTIDE SEQUENCE</scope>
    <source>
        <strain evidence="14">JCVI_34_bin.1</strain>
    </source>
</reference>
<dbReference type="InterPro" id="IPR012910">
    <property type="entry name" value="Plug_dom"/>
</dbReference>
<dbReference type="Gene3D" id="2.40.170.20">
    <property type="entry name" value="TonB-dependent receptor, beta-barrel domain"/>
    <property type="match status" value="1"/>
</dbReference>
<feature type="domain" description="TonB-dependent receptor-like beta-barrel" evidence="12">
    <location>
        <begin position="255"/>
        <end position="661"/>
    </location>
</feature>
<dbReference type="InterPro" id="IPR000531">
    <property type="entry name" value="Beta-barrel_TonB"/>
</dbReference>
<dbReference type="GO" id="GO:0015344">
    <property type="term" value="F:siderophore uptake transmembrane transporter activity"/>
    <property type="evidence" value="ECO:0007669"/>
    <property type="project" value="TreeGrafter"/>
</dbReference>
<dbReference type="InterPro" id="IPR037066">
    <property type="entry name" value="Plug_dom_sf"/>
</dbReference>
<evidence type="ECO:0000256" key="7">
    <source>
        <dbReference type="ARBA" id="ARBA00023136"/>
    </source>
</evidence>
<evidence type="ECO:0000256" key="10">
    <source>
        <dbReference type="PROSITE-ProRule" id="PRU01360"/>
    </source>
</evidence>
<name>A0A929RX19_9BACT</name>
<dbReference type="RefSeq" id="WP_303764530.1">
    <property type="nucleotide sequence ID" value="NZ_JABZGR010000028.1"/>
</dbReference>
<keyword evidence="2 10" id="KW-0813">Transport</keyword>
<proteinExistence type="inferred from homology"/>